<evidence type="ECO:0000313" key="2">
    <source>
        <dbReference type="EMBL" id="MBJ7601709.1"/>
    </source>
</evidence>
<dbReference type="PANTHER" id="PTHR34310:SF5">
    <property type="entry name" value="DUF427 DOMAIN PROTEIN (AFU_ORTHOLOGUE AFUA_3G02220)"/>
    <property type="match status" value="1"/>
</dbReference>
<dbReference type="RefSeq" id="WP_338176067.1">
    <property type="nucleotide sequence ID" value="NZ_JAEKNQ010000006.1"/>
</dbReference>
<sequence length="94" mass="10250">MAKATWNGAVLAESDSTVVVEGNHYFPPDSVKRGVLQPSEAHSVCPWKGEASYYNVLANGETNPDAAWYYPAPKDAAQQIKDHVAFWKGVDVEA</sequence>
<reference evidence="2 3" key="1">
    <citation type="submission" date="2020-10" db="EMBL/GenBank/DDBJ databases">
        <title>Ca. Dormibacterota MAGs.</title>
        <authorList>
            <person name="Montgomery K."/>
        </authorList>
    </citation>
    <scope>NUCLEOTIDE SEQUENCE [LARGE SCALE GENOMIC DNA]</scope>
    <source>
        <strain evidence="2">SC8811_S16_3</strain>
    </source>
</reference>
<dbReference type="Gene3D" id="2.170.150.40">
    <property type="entry name" value="Domain of unknown function (DUF427)"/>
    <property type="match status" value="1"/>
</dbReference>
<name>A0A934KAB3_9BACT</name>
<feature type="domain" description="DUF427" evidence="1">
    <location>
        <begin position="3"/>
        <end position="88"/>
    </location>
</feature>
<dbReference type="Pfam" id="PF04248">
    <property type="entry name" value="NTP_transf_9"/>
    <property type="match status" value="1"/>
</dbReference>
<dbReference type="PANTHER" id="PTHR34310">
    <property type="entry name" value="DUF427 DOMAIN PROTEIN (AFU_ORTHOLOGUE AFUA_3G02220)"/>
    <property type="match status" value="1"/>
</dbReference>
<evidence type="ECO:0000313" key="3">
    <source>
        <dbReference type="Proteomes" id="UP000620075"/>
    </source>
</evidence>
<evidence type="ECO:0000259" key="1">
    <source>
        <dbReference type="Pfam" id="PF04248"/>
    </source>
</evidence>
<accession>A0A934KAB3</accession>
<proteinExistence type="predicted"/>
<comment type="caution">
    <text evidence="2">The sequence shown here is derived from an EMBL/GenBank/DDBJ whole genome shotgun (WGS) entry which is preliminary data.</text>
</comment>
<dbReference type="Proteomes" id="UP000620075">
    <property type="component" value="Unassembled WGS sequence"/>
</dbReference>
<organism evidence="2 3">
    <name type="scientific">Candidatus Dormiibacter inghamiae</name>
    <dbReference type="NCBI Taxonomy" id="3127013"/>
    <lineage>
        <taxon>Bacteria</taxon>
        <taxon>Bacillati</taxon>
        <taxon>Candidatus Dormiibacterota</taxon>
        <taxon>Candidatus Dormibacteria</taxon>
        <taxon>Candidatus Dormibacterales</taxon>
        <taxon>Candidatus Dormibacteraceae</taxon>
        <taxon>Candidatus Dormiibacter</taxon>
    </lineage>
</organism>
<protein>
    <submittedName>
        <fullName evidence="2">DUF427 domain-containing protein</fullName>
    </submittedName>
</protein>
<dbReference type="InterPro" id="IPR007361">
    <property type="entry name" value="DUF427"/>
</dbReference>
<dbReference type="EMBL" id="JAEKNQ010000006">
    <property type="protein sequence ID" value="MBJ7601709.1"/>
    <property type="molecule type" value="Genomic_DNA"/>
</dbReference>
<dbReference type="InterPro" id="IPR038694">
    <property type="entry name" value="DUF427_sf"/>
</dbReference>
<dbReference type="AlphaFoldDB" id="A0A934KAB3"/>
<gene>
    <name evidence="2" type="ORF">JF888_00700</name>
</gene>